<dbReference type="SUPFAM" id="SSF48403">
    <property type="entry name" value="Ankyrin repeat"/>
    <property type="match status" value="1"/>
</dbReference>
<organism evidence="1 2">
    <name type="scientific">Saccoglossus kowalevskii</name>
    <name type="common">Acorn worm</name>
    <dbReference type="NCBI Taxonomy" id="10224"/>
    <lineage>
        <taxon>Eukaryota</taxon>
        <taxon>Metazoa</taxon>
        <taxon>Hemichordata</taxon>
        <taxon>Enteropneusta</taxon>
        <taxon>Harrimaniidae</taxon>
        <taxon>Saccoglossus</taxon>
    </lineage>
</organism>
<dbReference type="Gene3D" id="1.25.40.20">
    <property type="entry name" value="Ankyrin repeat-containing domain"/>
    <property type="match status" value="1"/>
</dbReference>
<dbReference type="Proteomes" id="UP000694865">
    <property type="component" value="Unplaced"/>
</dbReference>
<protein>
    <submittedName>
        <fullName evidence="2">A-kinase anchor protein 13-like</fullName>
    </submittedName>
</protein>
<dbReference type="PANTHER" id="PTHR13944">
    <property type="entry name" value="AGAP007712-PA"/>
    <property type="match status" value="1"/>
</dbReference>
<dbReference type="PANTHER" id="PTHR13944:SF21">
    <property type="entry name" value="CYSTS, ISOFORM C"/>
    <property type="match status" value="1"/>
</dbReference>
<keyword evidence="1" id="KW-1185">Reference proteome</keyword>
<dbReference type="RefSeq" id="XP_006820710.1">
    <property type="nucleotide sequence ID" value="XM_006820647.1"/>
</dbReference>
<dbReference type="InterPro" id="IPR036770">
    <property type="entry name" value="Ankyrin_rpt-contain_sf"/>
</dbReference>
<evidence type="ECO:0000313" key="1">
    <source>
        <dbReference type="Proteomes" id="UP000694865"/>
    </source>
</evidence>
<reference evidence="2" key="1">
    <citation type="submission" date="2025-08" db="UniProtKB">
        <authorList>
            <consortium name="RefSeq"/>
        </authorList>
    </citation>
    <scope>IDENTIFICATION</scope>
    <source>
        <tissue evidence="2">Testes</tissue>
    </source>
</reference>
<gene>
    <name evidence="2" type="primary">LOC100367382</name>
</gene>
<sequence>MDSQELCRMAFSPQSSPVYGGKTIVVAFADENSLPKEKEIFLVFEGSASRHITSVNRLNAFTLQAVIPGHDRSEVVQLSVCLFHDNQHIVVAQGKFEFMEDPVQIFAAWLLDSVHDANALDKDETIIQNSGFDFCAEDKSILDVQLASAFENLTIPHSWSIVGDTSRLEQEPPPRETLLHFAARQGFSQFAMLLLNKPGSDVSLRLPNKHGEFPRDIARERGLDSLVDTMHEYTGDSSPECENRSRSYRKHCIGTATVTNKVMVESNTEIGK</sequence>
<name>A0ABM0ML19_SACKO</name>
<evidence type="ECO:0000313" key="2">
    <source>
        <dbReference type="RefSeq" id="XP_006820710.1"/>
    </source>
</evidence>
<proteinExistence type="predicted"/>
<accession>A0ABM0ML19</accession>
<dbReference type="InterPro" id="IPR051632">
    <property type="entry name" value="Rho_GEF"/>
</dbReference>
<dbReference type="GeneID" id="100367382"/>